<dbReference type="Proteomes" id="UP001597526">
    <property type="component" value="Unassembled WGS sequence"/>
</dbReference>
<name>A0ABW5MSX7_9FLAO</name>
<reference evidence="2" key="1">
    <citation type="journal article" date="2019" name="Int. J. Syst. Evol. Microbiol.">
        <title>The Global Catalogue of Microorganisms (GCM) 10K type strain sequencing project: providing services to taxonomists for standard genome sequencing and annotation.</title>
        <authorList>
            <consortium name="The Broad Institute Genomics Platform"/>
            <consortium name="The Broad Institute Genome Sequencing Center for Infectious Disease"/>
            <person name="Wu L."/>
            <person name="Ma J."/>
        </authorList>
    </citation>
    <scope>NUCLEOTIDE SEQUENCE [LARGE SCALE GENOMIC DNA]</scope>
    <source>
        <strain evidence="2">KCTC 52368</strain>
    </source>
</reference>
<sequence>MTTKYQKVEGWYFRATGGYPAAITFEPIVLFKDGSYYEIADEPLTDLNFSQSKQDQKDLWGTYQRSGDIFTLTDNEGKSNEYDLDSGNWFRAFAFDSSVRLKGTYEKISGGDFGNGVYALFNSQLTFLDSEHFTHTENGGITAYGSNVWKNDKNSGKYRIEGNLIQFDYNDGRKARLSFAIGAEGDNIMDTDMLFIGGKAYVIE</sequence>
<keyword evidence="2" id="KW-1185">Reference proteome</keyword>
<comment type="caution">
    <text evidence="1">The sequence shown here is derived from an EMBL/GenBank/DDBJ whole genome shotgun (WGS) entry which is preliminary data.</text>
</comment>
<accession>A0ABW5MSX7</accession>
<dbReference type="RefSeq" id="WP_377764979.1">
    <property type="nucleotide sequence ID" value="NZ_JBHULB010000005.1"/>
</dbReference>
<evidence type="ECO:0000313" key="1">
    <source>
        <dbReference type="EMBL" id="MFD2585574.1"/>
    </source>
</evidence>
<protein>
    <submittedName>
        <fullName evidence="1">Uncharacterized protein</fullName>
    </submittedName>
</protein>
<proteinExistence type="predicted"/>
<organism evidence="1 2">
    <name type="scientific">Croceitalea marina</name>
    <dbReference type="NCBI Taxonomy" id="1775166"/>
    <lineage>
        <taxon>Bacteria</taxon>
        <taxon>Pseudomonadati</taxon>
        <taxon>Bacteroidota</taxon>
        <taxon>Flavobacteriia</taxon>
        <taxon>Flavobacteriales</taxon>
        <taxon>Flavobacteriaceae</taxon>
        <taxon>Croceitalea</taxon>
    </lineage>
</organism>
<dbReference type="EMBL" id="JBHULB010000005">
    <property type="protein sequence ID" value="MFD2585574.1"/>
    <property type="molecule type" value="Genomic_DNA"/>
</dbReference>
<evidence type="ECO:0000313" key="2">
    <source>
        <dbReference type="Proteomes" id="UP001597526"/>
    </source>
</evidence>
<gene>
    <name evidence="1" type="ORF">ACFSQJ_01455</name>
</gene>